<dbReference type="EMBL" id="CACRXK020017211">
    <property type="protein sequence ID" value="CAB4030886.1"/>
    <property type="molecule type" value="Genomic_DNA"/>
</dbReference>
<dbReference type="OrthoDB" id="440781at2759"/>
<evidence type="ECO:0000313" key="2">
    <source>
        <dbReference type="Proteomes" id="UP001152795"/>
    </source>
</evidence>
<dbReference type="AlphaFoldDB" id="A0A7D9JKV2"/>
<dbReference type="CDD" id="cd16118">
    <property type="entry name" value="UBX2_UBXN9"/>
    <property type="match status" value="1"/>
</dbReference>
<organism evidence="1 2">
    <name type="scientific">Paramuricea clavata</name>
    <name type="common">Red gorgonian</name>
    <name type="synonym">Violescent sea-whip</name>
    <dbReference type="NCBI Taxonomy" id="317549"/>
    <lineage>
        <taxon>Eukaryota</taxon>
        <taxon>Metazoa</taxon>
        <taxon>Cnidaria</taxon>
        <taxon>Anthozoa</taxon>
        <taxon>Octocorallia</taxon>
        <taxon>Malacalcyonacea</taxon>
        <taxon>Plexauridae</taxon>
        <taxon>Paramuricea</taxon>
    </lineage>
</organism>
<dbReference type="GO" id="GO:0005634">
    <property type="term" value="C:nucleus"/>
    <property type="evidence" value="ECO:0007669"/>
    <property type="project" value="TreeGrafter"/>
</dbReference>
<dbReference type="InterPro" id="IPR029071">
    <property type="entry name" value="Ubiquitin-like_domsf"/>
</dbReference>
<dbReference type="GO" id="GO:0012506">
    <property type="term" value="C:vesicle membrane"/>
    <property type="evidence" value="ECO:0007669"/>
    <property type="project" value="TreeGrafter"/>
</dbReference>
<dbReference type="PROSITE" id="PS50033">
    <property type="entry name" value="UBX"/>
    <property type="match status" value="1"/>
</dbReference>
<name>A0A7D9JKV2_PARCT</name>
<dbReference type="Gene3D" id="3.10.20.90">
    <property type="entry name" value="Phosphatidylinositol 3-kinase Catalytic Subunit, Chain A, domain 1"/>
    <property type="match status" value="1"/>
</dbReference>
<reference evidence="1" key="1">
    <citation type="submission" date="2020-04" db="EMBL/GenBank/DDBJ databases">
        <authorList>
            <person name="Alioto T."/>
            <person name="Alioto T."/>
            <person name="Gomez Garrido J."/>
        </authorList>
    </citation>
    <scope>NUCLEOTIDE SEQUENCE</scope>
    <source>
        <strain evidence="1">A484AB</strain>
    </source>
</reference>
<dbReference type="PANTHER" id="PTHR46467:SF1">
    <property type="entry name" value="TETHER CONTAINING UBX DOMAIN FOR GLUT4"/>
    <property type="match status" value="1"/>
</dbReference>
<dbReference type="GO" id="GO:0006886">
    <property type="term" value="P:intracellular protein transport"/>
    <property type="evidence" value="ECO:0007669"/>
    <property type="project" value="TreeGrafter"/>
</dbReference>
<sequence>MFARNFHLENPINKKHQHPINLFPFLFSNVCLPERKPVAFRLGDSSSISSDDISDAFFEVTVNDLRLMLKGLKNERTAEKPLMTTKMREEREKSKMDQYERVAIRVYFPDRTVLQGFFSPKETVSAVTSFVNENLEQKNTDFYLYTTPPRIILDKPNITLFEAKLFPAAIIHFGSRDTQGSYLHSRHLQGMADFTSANEM</sequence>
<gene>
    <name evidence="1" type="ORF">PACLA_8A005290</name>
</gene>
<dbReference type="InterPro" id="IPR001012">
    <property type="entry name" value="UBX_dom"/>
</dbReference>
<dbReference type="GO" id="GO:0005737">
    <property type="term" value="C:cytoplasm"/>
    <property type="evidence" value="ECO:0007669"/>
    <property type="project" value="TreeGrafter"/>
</dbReference>
<keyword evidence="2" id="KW-1185">Reference proteome</keyword>
<dbReference type="PANTHER" id="PTHR46467">
    <property type="entry name" value="TETHER CONTAINING UBX DOMAIN FOR GLUT4"/>
    <property type="match status" value="1"/>
</dbReference>
<protein>
    <submittedName>
        <fullName evidence="1">Tether containing UBX domain for GLUT4</fullName>
    </submittedName>
</protein>
<dbReference type="GO" id="GO:0042593">
    <property type="term" value="P:glucose homeostasis"/>
    <property type="evidence" value="ECO:0007669"/>
    <property type="project" value="TreeGrafter"/>
</dbReference>
<dbReference type="Proteomes" id="UP001152795">
    <property type="component" value="Unassembled WGS sequence"/>
</dbReference>
<feature type="non-terminal residue" evidence="1">
    <location>
        <position position="200"/>
    </location>
</feature>
<evidence type="ECO:0000313" key="1">
    <source>
        <dbReference type="EMBL" id="CAB4030886.1"/>
    </source>
</evidence>
<comment type="caution">
    <text evidence="1">The sequence shown here is derived from an EMBL/GenBank/DDBJ whole genome shotgun (WGS) entry which is preliminary data.</text>
</comment>
<dbReference type="SUPFAM" id="SSF54236">
    <property type="entry name" value="Ubiquitin-like"/>
    <property type="match status" value="1"/>
</dbReference>
<accession>A0A7D9JKV2</accession>
<proteinExistence type="predicted"/>
<dbReference type="Pfam" id="PF00789">
    <property type="entry name" value="UBX"/>
    <property type="match status" value="1"/>
</dbReference>